<name>X1DTW4_9ZZZZ</name>
<dbReference type="SUPFAM" id="SSF82549">
    <property type="entry name" value="DAK1/DegV-like"/>
    <property type="match status" value="1"/>
</dbReference>
<dbReference type="InterPro" id="IPR003797">
    <property type="entry name" value="DegV"/>
</dbReference>
<dbReference type="AlphaFoldDB" id="X1DTW4"/>
<gene>
    <name evidence="1" type="ORF">S03H2_07559</name>
</gene>
<dbReference type="PROSITE" id="PS51482">
    <property type="entry name" value="DEGV"/>
    <property type="match status" value="1"/>
</dbReference>
<evidence type="ECO:0000313" key="1">
    <source>
        <dbReference type="EMBL" id="GAH24451.1"/>
    </source>
</evidence>
<sequence length="103" mass="11332">MMRLKPLFEINLDQGVVGIGGGLGYKGAIKKIIKNLQGKAQEGLTYDLFLLDSMAPKLSKKLKKEILKVIPIKEIHYWDLPSMIIWAVGKGAAIATISPILND</sequence>
<comment type="caution">
    <text evidence="1">The sequence shown here is derived from an EMBL/GenBank/DDBJ whole genome shotgun (WGS) entry which is preliminary data.</text>
</comment>
<dbReference type="InterPro" id="IPR043168">
    <property type="entry name" value="DegV_C"/>
</dbReference>
<protein>
    <submittedName>
        <fullName evidence="1">Uncharacterized protein</fullName>
    </submittedName>
</protein>
<organism evidence="1">
    <name type="scientific">marine sediment metagenome</name>
    <dbReference type="NCBI Taxonomy" id="412755"/>
    <lineage>
        <taxon>unclassified sequences</taxon>
        <taxon>metagenomes</taxon>
        <taxon>ecological metagenomes</taxon>
    </lineage>
</organism>
<accession>X1DTW4</accession>
<reference evidence="1" key="1">
    <citation type="journal article" date="2014" name="Front. Microbiol.">
        <title>High frequency of phylogenetically diverse reductive dehalogenase-homologous genes in deep subseafloor sedimentary metagenomes.</title>
        <authorList>
            <person name="Kawai M."/>
            <person name="Futagami T."/>
            <person name="Toyoda A."/>
            <person name="Takaki Y."/>
            <person name="Nishi S."/>
            <person name="Hori S."/>
            <person name="Arai W."/>
            <person name="Tsubouchi T."/>
            <person name="Morono Y."/>
            <person name="Uchiyama I."/>
            <person name="Ito T."/>
            <person name="Fujiyama A."/>
            <person name="Inagaki F."/>
            <person name="Takami H."/>
        </authorList>
    </citation>
    <scope>NUCLEOTIDE SEQUENCE</scope>
    <source>
        <strain evidence="1">Expedition CK06-06</strain>
    </source>
</reference>
<dbReference type="Gene3D" id="3.30.1180.10">
    <property type="match status" value="1"/>
</dbReference>
<dbReference type="EMBL" id="BARU01003508">
    <property type="protein sequence ID" value="GAH24451.1"/>
    <property type="molecule type" value="Genomic_DNA"/>
</dbReference>
<proteinExistence type="predicted"/>